<dbReference type="EMBL" id="UYJE01007129">
    <property type="protein sequence ID" value="VDI52056.1"/>
    <property type="molecule type" value="Genomic_DNA"/>
</dbReference>
<gene>
    <name evidence="1" type="ORF">MGAL_10B071739</name>
</gene>
<organism evidence="1 2">
    <name type="scientific">Mytilus galloprovincialis</name>
    <name type="common">Mediterranean mussel</name>
    <dbReference type="NCBI Taxonomy" id="29158"/>
    <lineage>
        <taxon>Eukaryota</taxon>
        <taxon>Metazoa</taxon>
        <taxon>Spiralia</taxon>
        <taxon>Lophotrochozoa</taxon>
        <taxon>Mollusca</taxon>
        <taxon>Bivalvia</taxon>
        <taxon>Autobranchia</taxon>
        <taxon>Pteriomorphia</taxon>
        <taxon>Mytilida</taxon>
        <taxon>Mytiloidea</taxon>
        <taxon>Mytilidae</taxon>
        <taxon>Mytilinae</taxon>
        <taxon>Mytilus</taxon>
    </lineage>
</organism>
<dbReference type="AlphaFoldDB" id="A0A8B6FLI0"/>
<protein>
    <recommendedName>
        <fullName evidence="3">Reverse transcriptase domain-containing protein</fullName>
    </recommendedName>
</protein>
<proteinExistence type="predicted"/>
<dbReference type="Proteomes" id="UP000596742">
    <property type="component" value="Unassembled WGS sequence"/>
</dbReference>
<keyword evidence="2" id="KW-1185">Reference proteome</keyword>
<comment type="caution">
    <text evidence="1">The sequence shown here is derived from an EMBL/GenBank/DDBJ whole genome shotgun (WGS) entry which is preliminary data.</text>
</comment>
<evidence type="ECO:0008006" key="3">
    <source>
        <dbReference type="Google" id="ProtNLM"/>
    </source>
</evidence>
<accession>A0A8B6FLI0</accession>
<evidence type="ECO:0000313" key="2">
    <source>
        <dbReference type="Proteomes" id="UP000596742"/>
    </source>
</evidence>
<reference evidence="1" key="1">
    <citation type="submission" date="2018-11" db="EMBL/GenBank/DDBJ databases">
        <authorList>
            <person name="Alioto T."/>
            <person name="Alioto T."/>
        </authorList>
    </citation>
    <scope>NUCLEOTIDE SEQUENCE</scope>
</reference>
<dbReference type="OrthoDB" id="416454at2759"/>
<name>A0A8B6FLI0_MYTGA</name>
<sequence length="107" mass="11871">MFQIDFTEQSILLLNNLYENASSLIKWNNIMSKEMFTIDQGVRQGGAFSADLYKIYINPLLNILSTSGLGGRVGNINCCAPTCADDVALVSNNPLEPKNYDEHCFGF</sequence>
<evidence type="ECO:0000313" key="1">
    <source>
        <dbReference type="EMBL" id="VDI52056.1"/>
    </source>
</evidence>